<organism evidence="2 3">
    <name type="scientific">Riccia sorocarpa</name>
    <dbReference type="NCBI Taxonomy" id="122646"/>
    <lineage>
        <taxon>Eukaryota</taxon>
        <taxon>Viridiplantae</taxon>
        <taxon>Streptophyta</taxon>
        <taxon>Embryophyta</taxon>
        <taxon>Marchantiophyta</taxon>
        <taxon>Marchantiopsida</taxon>
        <taxon>Marchantiidae</taxon>
        <taxon>Marchantiales</taxon>
        <taxon>Ricciaceae</taxon>
        <taxon>Riccia</taxon>
    </lineage>
</organism>
<feature type="coiled-coil region" evidence="1">
    <location>
        <begin position="282"/>
        <end position="347"/>
    </location>
</feature>
<dbReference type="EMBL" id="JBJQOH010000001">
    <property type="protein sequence ID" value="KAL3699592.1"/>
    <property type="molecule type" value="Genomic_DNA"/>
</dbReference>
<name>A0ABD3IA57_9MARC</name>
<protein>
    <submittedName>
        <fullName evidence="2">Uncharacterized protein</fullName>
    </submittedName>
</protein>
<keyword evidence="3" id="KW-1185">Reference proteome</keyword>
<proteinExistence type="predicted"/>
<accession>A0ABD3IA57</accession>
<dbReference type="AlphaFoldDB" id="A0ABD3IA57"/>
<gene>
    <name evidence="2" type="ORF">R1sor_017614</name>
</gene>
<comment type="caution">
    <text evidence="2">The sequence shown here is derived from an EMBL/GenBank/DDBJ whole genome shotgun (WGS) entry which is preliminary data.</text>
</comment>
<evidence type="ECO:0000313" key="3">
    <source>
        <dbReference type="Proteomes" id="UP001633002"/>
    </source>
</evidence>
<dbReference type="Proteomes" id="UP001633002">
    <property type="component" value="Unassembled WGS sequence"/>
</dbReference>
<sequence length="462" mass="51825">MTPSMPGKRLPYVASIRGFHRLPYVKLMEESSLEQYNLGHHRFLRKCVQFVPYSFKDMCDLDRLEVSALRRLNLMNYVTGIQRLCVADDVFWWSHFNTDADGERLLIQGQNGTTCVVDWHEIQVVANGTGVKRPHPAPIPQSTRPAKMTVRTRIKTRPNISAAGPSNPTVSGPIVVANPNATAPQVFNELELENLVSDLISHIGEVLTSRVQEFLTPLQGWKSKAESLTSELETAGHNESFLKLQHLSLRNDLEKVKAEIDGVWKVKVSTLTSKLGTVESSDDVLQQEVADLRNKLARAKTEADEEAKAKIRAEVQSQFQTSQQEVISRLKLELADAQKQVANCQLKEGAWQAETSTLKKQLEESKIGLYFPRVVSEKTASVQHQVAELQQLVQSKEATAARSKTAVEVEWQKVADLELQLQQNVDIIDGFKYSADRAKKAQVALRKELAEVKELCLLKLAK</sequence>
<keyword evidence="1" id="KW-0175">Coiled coil</keyword>
<evidence type="ECO:0000256" key="1">
    <source>
        <dbReference type="SAM" id="Coils"/>
    </source>
</evidence>
<evidence type="ECO:0000313" key="2">
    <source>
        <dbReference type="EMBL" id="KAL3699592.1"/>
    </source>
</evidence>
<reference evidence="2 3" key="1">
    <citation type="submission" date="2024-09" db="EMBL/GenBank/DDBJ databases">
        <title>Chromosome-scale assembly of Riccia sorocarpa.</title>
        <authorList>
            <person name="Paukszto L."/>
        </authorList>
    </citation>
    <scope>NUCLEOTIDE SEQUENCE [LARGE SCALE GENOMIC DNA]</scope>
    <source>
        <strain evidence="2">LP-2024</strain>
        <tissue evidence="2">Aerial parts of the thallus</tissue>
    </source>
</reference>